<accession>A0A9Q1JQ70</accession>
<evidence type="ECO:0000256" key="1">
    <source>
        <dbReference type="SAM" id="MobiDB-lite"/>
    </source>
</evidence>
<comment type="caution">
    <text evidence="2">The sequence shown here is derived from an EMBL/GenBank/DDBJ whole genome shotgun (WGS) entry which is preliminary data.</text>
</comment>
<dbReference type="EMBL" id="JAKOGI010000954">
    <property type="protein sequence ID" value="KAJ8428961.1"/>
    <property type="molecule type" value="Genomic_DNA"/>
</dbReference>
<evidence type="ECO:0000313" key="2">
    <source>
        <dbReference type="EMBL" id="KAJ8428961.1"/>
    </source>
</evidence>
<proteinExistence type="predicted"/>
<feature type="region of interest" description="Disordered" evidence="1">
    <location>
        <begin position="1"/>
        <end position="30"/>
    </location>
</feature>
<feature type="compositionally biased region" description="Polar residues" evidence="1">
    <location>
        <begin position="63"/>
        <end position="85"/>
    </location>
</feature>
<feature type="region of interest" description="Disordered" evidence="1">
    <location>
        <begin position="61"/>
        <end position="87"/>
    </location>
</feature>
<reference evidence="2" key="1">
    <citation type="submission" date="2022-04" db="EMBL/GenBank/DDBJ databases">
        <title>Carnegiea gigantea Genome sequencing and assembly v2.</title>
        <authorList>
            <person name="Copetti D."/>
            <person name="Sanderson M.J."/>
            <person name="Burquez A."/>
            <person name="Wojciechowski M.F."/>
        </authorList>
    </citation>
    <scope>NUCLEOTIDE SEQUENCE</scope>
    <source>
        <strain evidence="2">SGP5-SGP5p</strain>
        <tissue evidence="2">Aerial part</tissue>
    </source>
</reference>
<dbReference type="Proteomes" id="UP001153076">
    <property type="component" value="Unassembled WGS sequence"/>
</dbReference>
<organism evidence="2 3">
    <name type="scientific">Carnegiea gigantea</name>
    <dbReference type="NCBI Taxonomy" id="171969"/>
    <lineage>
        <taxon>Eukaryota</taxon>
        <taxon>Viridiplantae</taxon>
        <taxon>Streptophyta</taxon>
        <taxon>Embryophyta</taxon>
        <taxon>Tracheophyta</taxon>
        <taxon>Spermatophyta</taxon>
        <taxon>Magnoliopsida</taxon>
        <taxon>eudicotyledons</taxon>
        <taxon>Gunneridae</taxon>
        <taxon>Pentapetalae</taxon>
        <taxon>Caryophyllales</taxon>
        <taxon>Cactineae</taxon>
        <taxon>Cactaceae</taxon>
        <taxon>Cactoideae</taxon>
        <taxon>Echinocereeae</taxon>
        <taxon>Carnegiea</taxon>
    </lineage>
</organism>
<feature type="region of interest" description="Disordered" evidence="1">
    <location>
        <begin position="167"/>
        <end position="203"/>
    </location>
</feature>
<sequence length="249" mass="27844">MYMQELEEGQPQQGGINEMSRATTTKEQRSPYCPYCNGQGEGVVHLNDDPIQDNVTRVAPVQQGETATQMQTQRSQPHTSHTACANENEPECVSPDDTFYCSPEFLEQLDHLESIAREQIQQRKRVACSPPSFSLGISLEKEATAAPSAYTTPTTNQFKLGENIVAREPPVGSEQPTNPEKSPKTTKGTHKAEEKHEIKKAKQVVLWQQPKKDGKKIIVLDNRLARENPTSRYKHCVMAMAKIPQTQNS</sequence>
<gene>
    <name evidence="2" type="ORF">Cgig2_003292</name>
</gene>
<evidence type="ECO:0000313" key="3">
    <source>
        <dbReference type="Proteomes" id="UP001153076"/>
    </source>
</evidence>
<keyword evidence="3" id="KW-1185">Reference proteome</keyword>
<dbReference type="AlphaFoldDB" id="A0A9Q1JQ70"/>
<name>A0A9Q1JQ70_9CARY</name>
<protein>
    <submittedName>
        <fullName evidence="2">Uncharacterized protein</fullName>
    </submittedName>
</protein>